<evidence type="ECO:0000313" key="1">
    <source>
        <dbReference type="EMBL" id="SDU81175.1"/>
    </source>
</evidence>
<dbReference type="OrthoDB" id="5241047at2"/>
<dbReference type="Gene3D" id="3.40.50.1220">
    <property type="entry name" value="TPP-binding domain"/>
    <property type="match status" value="1"/>
</dbReference>
<evidence type="ECO:0000313" key="2">
    <source>
        <dbReference type="Proteomes" id="UP000198825"/>
    </source>
</evidence>
<dbReference type="RefSeq" id="WP_091072805.1">
    <property type="nucleotide sequence ID" value="NZ_LT629799.1"/>
</dbReference>
<accession>A0A1H2LKB7</accession>
<dbReference type="EMBL" id="LT629799">
    <property type="protein sequence ID" value="SDU81175.1"/>
    <property type="molecule type" value="Genomic_DNA"/>
</dbReference>
<dbReference type="STRING" id="546874.SAMN04488544_0340"/>
<dbReference type="Pfam" id="PF13289">
    <property type="entry name" value="SIR2_2"/>
    <property type="match status" value="1"/>
</dbReference>
<dbReference type="InterPro" id="IPR029035">
    <property type="entry name" value="DHS-like_NAD/FAD-binding_dom"/>
</dbReference>
<name>A0A1H2LKB7_9ACTN</name>
<organism evidence="1 2">
    <name type="scientific">Microlunatus sagamiharensis</name>
    <dbReference type="NCBI Taxonomy" id="546874"/>
    <lineage>
        <taxon>Bacteria</taxon>
        <taxon>Bacillati</taxon>
        <taxon>Actinomycetota</taxon>
        <taxon>Actinomycetes</taxon>
        <taxon>Propionibacteriales</taxon>
        <taxon>Propionibacteriaceae</taxon>
        <taxon>Microlunatus</taxon>
    </lineage>
</organism>
<sequence>MSTTLGHVFVIQSTIGKVVADAAIVSTDSVFKVENHWRAALSAGDSDRLKDHQPDAWADRGWGRSSKASSNVWFVDVTAARTGGGDAFGRLRRALDDIASTGLTSTIPGRPLPLVVLPVIGTKGGGFDRQRGGQVKRLLDTCRTFVADHAIDIAIVTQNDATLAALQYRRLEQQQDFFGEVDLKRPASIGKQAREGSLALFIGAGTSMPAGAPSWDGLLQALLQKTSFGADVRAGFADLSALDQAQLLHTNLGDDMGAEIKERVEKLVPALAHALLANLRCEQAVTTNYDHLYEQAIAATGAQAATILPTQVPPSEGRWLLKLHGDITDPKSIVLTRAQFVDFASASGPAGAVVQAILLTKHLLIVGASMNDDNVLRLIYEVAAYRERVFNRPDKPEAAGGAAQTGSHRFGTILSLTDDAARAALHAPYFDWAVMPGDGIEGRARQLEVFLDAVAMFASTDRSWLLDDRFSDLLEPEDHELVHDARARGEDPS</sequence>
<dbReference type="Proteomes" id="UP000198825">
    <property type="component" value="Chromosome I"/>
</dbReference>
<dbReference type="AlphaFoldDB" id="A0A1H2LKB7"/>
<reference evidence="2" key="1">
    <citation type="submission" date="2016-10" db="EMBL/GenBank/DDBJ databases">
        <authorList>
            <person name="Varghese N."/>
            <person name="Submissions S."/>
        </authorList>
    </citation>
    <scope>NUCLEOTIDE SEQUENCE [LARGE SCALE GENOMIC DNA]</scope>
    <source>
        <strain evidence="2">DSM 21743</strain>
    </source>
</reference>
<proteinExistence type="predicted"/>
<dbReference type="SUPFAM" id="SSF52467">
    <property type="entry name" value="DHS-like NAD/FAD-binding domain"/>
    <property type="match status" value="1"/>
</dbReference>
<protein>
    <submittedName>
        <fullName evidence="1">SIR2-like domain-containing protein</fullName>
    </submittedName>
</protein>
<keyword evidence="2" id="KW-1185">Reference proteome</keyword>
<gene>
    <name evidence="1" type="ORF">SAMN04488544_0340</name>
</gene>